<feature type="region of interest" description="Disordered" evidence="1">
    <location>
        <begin position="28"/>
        <end position="71"/>
    </location>
</feature>
<sequence length="111" mass="12596">RHFPKTMGSDTMERGETPPPAACAIREEKMHKSVDGSRTIQETDYHSIINRSDQVENSEHLKLKRPLPSPQVQKGLSILSSADFQCHTEPQYPLKRISHQNKQLAKTEAGY</sequence>
<dbReference type="AlphaFoldDB" id="A0A0B6YHB4"/>
<reference evidence="2" key="1">
    <citation type="submission" date="2014-12" db="EMBL/GenBank/DDBJ databases">
        <title>Insight into the proteome of Arion vulgaris.</title>
        <authorList>
            <person name="Aradska J."/>
            <person name="Bulat T."/>
            <person name="Smidak R."/>
            <person name="Sarate P."/>
            <person name="Gangsoo J."/>
            <person name="Sialana F."/>
            <person name="Bilban M."/>
            <person name="Lubec G."/>
        </authorList>
    </citation>
    <scope>NUCLEOTIDE SEQUENCE</scope>
    <source>
        <tissue evidence="2">Skin</tissue>
    </source>
</reference>
<evidence type="ECO:0000313" key="2">
    <source>
        <dbReference type="EMBL" id="CEK55572.1"/>
    </source>
</evidence>
<feature type="compositionally biased region" description="Basic and acidic residues" evidence="1">
    <location>
        <begin position="28"/>
        <end position="45"/>
    </location>
</feature>
<feature type="non-terminal residue" evidence="2">
    <location>
        <position position="111"/>
    </location>
</feature>
<name>A0A0B6YHB4_9EUPU</name>
<accession>A0A0B6YHB4</accession>
<organism evidence="2">
    <name type="scientific">Arion vulgaris</name>
    <dbReference type="NCBI Taxonomy" id="1028688"/>
    <lineage>
        <taxon>Eukaryota</taxon>
        <taxon>Metazoa</taxon>
        <taxon>Spiralia</taxon>
        <taxon>Lophotrochozoa</taxon>
        <taxon>Mollusca</taxon>
        <taxon>Gastropoda</taxon>
        <taxon>Heterobranchia</taxon>
        <taxon>Euthyneura</taxon>
        <taxon>Panpulmonata</taxon>
        <taxon>Eupulmonata</taxon>
        <taxon>Stylommatophora</taxon>
        <taxon>Helicina</taxon>
        <taxon>Arionoidea</taxon>
        <taxon>Arionidae</taxon>
        <taxon>Arion</taxon>
    </lineage>
</organism>
<evidence type="ECO:0000256" key="1">
    <source>
        <dbReference type="SAM" id="MobiDB-lite"/>
    </source>
</evidence>
<protein>
    <submittedName>
        <fullName evidence="2">Uncharacterized protein</fullName>
    </submittedName>
</protein>
<proteinExistence type="predicted"/>
<feature type="non-terminal residue" evidence="2">
    <location>
        <position position="1"/>
    </location>
</feature>
<gene>
    <name evidence="2" type="primary">ORF25525</name>
</gene>
<feature type="region of interest" description="Disordered" evidence="1">
    <location>
        <begin position="1"/>
        <end position="20"/>
    </location>
</feature>
<dbReference type="EMBL" id="HACG01008707">
    <property type="protein sequence ID" value="CEK55572.1"/>
    <property type="molecule type" value="Transcribed_RNA"/>
</dbReference>